<name>A0A8K0WP26_9HYPO</name>
<dbReference type="CDD" id="cd00413">
    <property type="entry name" value="Glyco_hydrolase_16"/>
    <property type="match status" value="1"/>
</dbReference>
<dbReference type="Gene3D" id="2.60.120.200">
    <property type="match status" value="1"/>
</dbReference>
<dbReference type="GO" id="GO:0004553">
    <property type="term" value="F:hydrolase activity, hydrolyzing O-glycosyl compounds"/>
    <property type="evidence" value="ECO:0007669"/>
    <property type="project" value="InterPro"/>
</dbReference>
<sequence>MYFIKNFLVVSLAAGLAVSASVPTVLKRSPAAEVENGKYIVDRQAEFDNYASWTFQGNSLPEGLYASNYPISDGTRVFVPENAIVRNGYLDLLVNGGQTAMPYTCGEVVTVANNIRYASVRTVAILTEPAGVCNGMFFYESDAQETDIEWLSDANSLSNGGTRRLWLTNQDANQDGSSTSNTVSPPADATTAEHEYRLDWTEGRVRWFVDGVQVWETTEDVPSVPGPWVFNNWSNGDPGWSVGPPAVDAIFRIRSIEMYYNTA</sequence>
<dbReference type="InterPro" id="IPR000757">
    <property type="entry name" value="Beta-glucanase-like"/>
</dbReference>
<reference evidence="4" key="1">
    <citation type="journal article" date="2021" name="Nat. Commun.">
        <title>Genetic determinants of endophytism in the Arabidopsis root mycobiome.</title>
        <authorList>
            <person name="Mesny F."/>
            <person name="Miyauchi S."/>
            <person name="Thiergart T."/>
            <person name="Pickel B."/>
            <person name="Atanasova L."/>
            <person name="Karlsson M."/>
            <person name="Huettel B."/>
            <person name="Barry K.W."/>
            <person name="Haridas S."/>
            <person name="Chen C."/>
            <person name="Bauer D."/>
            <person name="Andreopoulos W."/>
            <person name="Pangilinan J."/>
            <person name="LaButti K."/>
            <person name="Riley R."/>
            <person name="Lipzen A."/>
            <person name="Clum A."/>
            <person name="Drula E."/>
            <person name="Henrissat B."/>
            <person name="Kohler A."/>
            <person name="Grigoriev I.V."/>
            <person name="Martin F.M."/>
            <person name="Hacquard S."/>
        </authorList>
    </citation>
    <scope>NUCLEOTIDE SEQUENCE</scope>
    <source>
        <strain evidence="4">MPI-CAGE-CH-0235</strain>
    </source>
</reference>
<feature type="signal peptide" evidence="2">
    <location>
        <begin position="1"/>
        <end position="19"/>
    </location>
</feature>
<protein>
    <submittedName>
        <fullName evidence="4">Concanavalin A-like lectin/glucanase domain-containing protein</fullName>
    </submittedName>
</protein>
<dbReference type="OrthoDB" id="25131at2759"/>
<feature type="compositionally biased region" description="Polar residues" evidence="1">
    <location>
        <begin position="171"/>
        <end position="184"/>
    </location>
</feature>
<evidence type="ECO:0000256" key="1">
    <source>
        <dbReference type="SAM" id="MobiDB-lite"/>
    </source>
</evidence>
<keyword evidence="2" id="KW-0732">Signal</keyword>
<keyword evidence="5" id="KW-1185">Reference proteome</keyword>
<gene>
    <name evidence="4" type="ORF">B0I35DRAFT_480282</name>
</gene>
<evidence type="ECO:0000313" key="4">
    <source>
        <dbReference type="EMBL" id="KAH7313605.1"/>
    </source>
</evidence>
<dbReference type="AlphaFoldDB" id="A0A8K0WP26"/>
<dbReference type="Proteomes" id="UP000813444">
    <property type="component" value="Unassembled WGS sequence"/>
</dbReference>
<dbReference type="PANTHER" id="PTHR38121">
    <property type="entry name" value="GH16 DOMAIN-CONTAINING PROTEIN"/>
    <property type="match status" value="1"/>
</dbReference>
<feature type="chain" id="PRO_5035457919" evidence="2">
    <location>
        <begin position="20"/>
        <end position="263"/>
    </location>
</feature>
<dbReference type="Pfam" id="PF00722">
    <property type="entry name" value="Glyco_hydro_16"/>
    <property type="match status" value="1"/>
</dbReference>
<feature type="region of interest" description="Disordered" evidence="1">
    <location>
        <begin position="171"/>
        <end position="194"/>
    </location>
</feature>
<organism evidence="4 5">
    <name type="scientific">Stachybotrys elegans</name>
    <dbReference type="NCBI Taxonomy" id="80388"/>
    <lineage>
        <taxon>Eukaryota</taxon>
        <taxon>Fungi</taxon>
        <taxon>Dikarya</taxon>
        <taxon>Ascomycota</taxon>
        <taxon>Pezizomycotina</taxon>
        <taxon>Sordariomycetes</taxon>
        <taxon>Hypocreomycetidae</taxon>
        <taxon>Hypocreales</taxon>
        <taxon>Stachybotryaceae</taxon>
        <taxon>Stachybotrys</taxon>
    </lineage>
</organism>
<dbReference type="PROSITE" id="PS51762">
    <property type="entry name" value="GH16_2"/>
    <property type="match status" value="1"/>
</dbReference>
<dbReference type="SUPFAM" id="SSF49899">
    <property type="entry name" value="Concanavalin A-like lectins/glucanases"/>
    <property type="match status" value="1"/>
</dbReference>
<evidence type="ECO:0000256" key="2">
    <source>
        <dbReference type="SAM" id="SignalP"/>
    </source>
</evidence>
<dbReference type="InterPro" id="IPR013320">
    <property type="entry name" value="ConA-like_dom_sf"/>
</dbReference>
<proteinExistence type="predicted"/>
<feature type="domain" description="GH16" evidence="3">
    <location>
        <begin position="32"/>
        <end position="263"/>
    </location>
</feature>
<comment type="caution">
    <text evidence="4">The sequence shown here is derived from an EMBL/GenBank/DDBJ whole genome shotgun (WGS) entry which is preliminary data.</text>
</comment>
<evidence type="ECO:0000259" key="3">
    <source>
        <dbReference type="PROSITE" id="PS51762"/>
    </source>
</evidence>
<dbReference type="GO" id="GO:0005975">
    <property type="term" value="P:carbohydrate metabolic process"/>
    <property type="evidence" value="ECO:0007669"/>
    <property type="project" value="InterPro"/>
</dbReference>
<dbReference type="EMBL" id="JAGPNK010000009">
    <property type="protein sequence ID" value="KAH7313605.1"/>
    <property type="molecule type" value="Genomic_DNA"/>
</dbReference>
<accession>A0A8K0WP26</accession>
<dbReference type="PANTHER" id="PTHR38121:SF2">
    <property type="entry name" value="ACYLTRANSFERASE 3 DOMAIN-CONTAINING PROTEIN"/>
    <property type="match status" value="1"/>
</dbReference>
<evidence type="ECO:0000313" key="5">
    <source>
        <dbReference type="Proteomes" id="UP000813444"/>
    </source>
</evidence>